<dbReference type="AlphaFoldDB" id="A0A7W8M3W4"/>
<proteinExistence type="predicted"/>
<gene>
    <name evidence="1" type="ORF">HNP82_000308</name>
</gene>
<dbReference type="RefSeq" id="WP_183770708.1">
    <property type="nucleotide sequence ID" value="NZ_CAWVEG010000013.1"/>
</dbReference>
<reference evidence="1 2" key="1">
    <citation type="submission" date="2020-08" db="EMBL/GenBank/DDBJ databases">
        <title>Genomic Encyclopedia of Type Strains, Phase IV (KMG-IV): sequencing the most valuable type-strain genomes for metagenomic binning, comparative biology and taxonomic classification.</title>
        <authorList>
            <person name="Goeker M."/>
        </authorList>
    </citation>
    <scope>NUCLEOTIDE SEQUENCE [LARGE SCALE GENOMIC DNA]</scope>
    <source>
        <strain evidence="1 2">DSM 106146</strain>
    </source>
</reference>
<comment type="caution">
    <text evidence="1">The sequence shown here is derived from an EMBL/GenBank/DDBJ whole genome shotgun (WGS) entry which is preliminary data.</text>
</comment>
<dbReference type="EMBL" id="JACHFW010000001">
    <property type="protein sequence ID" value="MBB5263214.1"/>
    <property type="molecule type" value="Genomic_DNA"/>
</dbReference>
<evidence type="ECO:0008006" key="3">
    <source>
        <dbReference type="Google" id="ProtNLM"/>
    </source>
</evidence>
<dbReference type="InterPro" id="IPR038690">
    <property type="entry name" value="NusG_2_sf"/>
</dbReference>
<dbReference type="Pfam" id="PF07009">
    <property type="entry name" value="NusG_II"/>
    <property type="match status" value="1"/>
</dbReference>
<evidence type="ECO:0000313" key="1">
    <source>
        <dbReference type="EMBL" id="MBB5263214.1"/>
    </source>
</evidence>
<protein>
    <recommendedName>
        <fullName evidence="3">NusG domain-containing protein</fullName>
    </recommendedName>
</protein>
<organism evidence="1 2">
    <name type="scientific">Catenibacillus scindens</name>
    <dbReference type="NCBI Taxonomy" id="673271"/>
    <lineage>
        <taxon>Bacteria</taxon>
        <taxon>Bacillati</taxon>
        <taxon>Bacillota</taxon>
        <taxon>Clostridia</taxon>
        <taxon>Lachnospirales</taxon>
        <taxon>Lachnospiraceae</taxon>
        <taxon>Catenibacillus</taxon>
    </lineage>
</organism>
<sequence length="127" mass="13651">MTKKAKICLIITVLLLAVGVGSIFALRFFSREGHIASVYQHGQCIRTIDLSQVREPFEFTVTSDLGGSNTIRVEPGRIAVIDATCPDKICVHTGYISTSLSPITCLPNELVIEISGGESTSLDAVVQ</sequence>
<name>A0A7W8M3W4_9FIRM</name>
<dbReference type="Proteomes" id="UP000543642">
    <property type="component" value="Unassembled WGS sequence"/>
</dbReference>
<accession>A0A7W8M3W4</accession>
<dbReference type="CDD" id="cd09846">
    <property type="entry name" value="DUF1312"/>
    <property type="match status" value="1"/>
</dbReference>
<dbReference type="Gene3D" id="2.60.320.10">
    <property type="entry name" value="N-utilization substance G protein NusG, insert domain"/>
    <property type="match status" value="1"/>
</dbReference>
<keyword evidence="2" id="KW-1185">Reference proteome</keyword>
<evidence type="ECO:0000313" key="2">
    <source>
        <dbReference type="Proteomes" id="UP000543642"/>
    </source>
</evidence>